<protein>
    <submittedName>
        <fullName evidence="5">Rcc1 and btb domain-containing protein</fullName>
    </submittedName>
</protein>
<sequence>MLPFGATYGTSVQTIPGGLLANPYQTMNKAQQLQLLNTLPQQQQLLMRQTLLPQLQLGGLGLPGGTLAGLNPLNALAYQKGLASPASAILSKITRPYNENEPVEKLKKAHYRDELLTQIELNKLSRADQYRQKALEDQIEELRLQKERQMTDSRLDQDINVKRRNQALGQGQDQPVRGRNAQSMVDLRLPNSRYKELDRSRDSSMDRSTTRQSLRLQFRDEFSKNPKRRVNVVDMDWIDNPVNQPQKGNEWWQKGVMDPVQSQMYWDNGKYIPSDINEKVKEIIQREVKIMKGKMQQDEVAMLEQMKLLKDQTKDTDKARIRALDHLKKIKSKLHKQQVKEDMRHNYIYDVLFQRWQDRERKLEDKYKKFPAVNSFPIELRKTEVNLKRKLKKEGELPSDSKVIQNNSIKIMDDMWPQLPTLDDFCKEKMNQDIFKAESLNKVNARRLQDLDKFQLSQDALDKIDNQMFDFLNRESNKQVINAAVDGNGDGQNYLISNDVLKNYQEVHLKDYISPLEQFSKQVVHNNISNPHKSVDPLIHKLNALRLANIPMLYGVGTGYNGQLFHDQKDDDWTCFKKIQDFKEIFEIDIESCIDIYCGPKHSMLYNSKNDKLYIWGEHIVEGSKGKEICMSIPRQIQIDNKVQKVSCGFEHTLIMNEFQIFSFGKNNYGQLGQSAWVKYQEIPVLVKFDEGQKFKEISAGVRSSYVISQDNDVFAFGSNKFYELGLVQEEQQPKYYMPMKLSVKAKYIGSGFKHTILLSEDQSQIYCCGSNKVGQIGLKELMDKNQLQNIQLPCKFVDSDCQIKKIYASWNNTIIMMKNRSDQISYYIVGDNKYGQLAQGQQEQDQLKFSSEWQEIIIQEQLIREVYCQSESFVALTNDNKIYSWGWNEHGNLGLDDKLDRHSPQEILSLDITENSKLFCGGAYMLLLN</sequence>
<gene>
    <name evidence="5" type="primary">Contig10216.g10911</name>
    <name evidence="5" type="ORF">STYLEM_16841</name>
</gene>
<reference evidence="5 6" key="1">
    <citation type="submission" date="2014-06" db="EMBL/GenBank/DDBJ databases">
        <authorList>
            <person name="Swart Estienne"/>
        </authorList>
    </citation>
    <scope>NUCLEOTIDE SEQUENCE [LARGE SCALE GENOMIC DNA]</scope>
    <source>
        <strain evidence="5 6">130c</strain>
    </source>
</reference>
<dbReference type="InterPro" id="IPR051210">
    <property type="entry name" value="Ub_ligase/GEF_domain"/>
</dbReference>
<evidence type="ECO:0000256" key="3">
    <source>
        <dbReference type="SAM" id="MobiDB-lite"/>
    </source>
</evidence>
<accession>A0A078AZS8</accession>
<keyword evidence="1" id="KW-0677">Repeat</keyword>
<dbReference type="InParanoid" id="A0A078AZS8"/>
<evidence type="ECO:0000256" key="2">
    <source>
        <dbReference type="PROSITE-ProRule" id="PRU00235"/>
    </source>
</evidence>
<dbReference type="PROSITE" id="PS50012">
    <property type="entry name" value="RCC1_3"/>
    <property type="match status" value="4"/>
</dbReference>
<dbReference type="InterPro" id="IPR000408">
    <property type="entry name" value="Reg_chr_condens"/>
</dbReference>
<keyword evidence="6" id="KW-1185">Reference proteome</keyword>
<feature type="region of interest" description="Disordered" evidence="3">
    <location>
        <begin position="192"/>
        <end position="212"/>
    </location>
</feature>
<feature type="domain" description="RCC1-like" evidence="4">
    <location>
        <begin position="553"/>
        <end position="927"/>
    </location>
</feature>
<dbReference type="InterPro" id="IPR009091">
    <property type="entry name" value="RCC1/BLIP-II"/>
</dbReference>
<dbReference type="SUPFAM" id="SSF50985">
    <property type="entry name" value="RCC1/BLIP-II"/>
    <property type="match status" value="1"/>
</dbReference>
<dbReference type="EMBL" id="CCKQ01015883">
    <property type="protein sequence ID" value="CDW87729.1"/>
    <property type="molecule type" value="Genomic_DNA"/>
</dbReference>
<evidence type="ECO:0000313" key="6">
    <source>
        <dbReference type="Proteomes" id="UP000039865"/>
    </source>
</evidence>
<dbReference type="Pfam" id="PF25390">
    <property type="entry name" value="WD40_RLD"/>
    <property type="match status" value="1"/>
</dbReference>
<evidence type="ECO:0000259" key="4">
    <source>
        <dbReference type="Pfam" id="PF25390"/>
    </source>
</evidence>
<dbReference type="PANTHER" id="PTHR22870:SF408">
    <property type="entry name" value="OS09G0560450 PROTEIN"/>
    <property type="match status" value="1"/>
</dbReference>
<feature type="repeat" description="RCC1" evidence="2">
    <location>
        <begin position="659"/>
        <end position="711"/>
    </location>
</feature>
<dbReference type="PANTHER" id="PTHR22870">
    <property type="entry name" value="REGULATOR OF CHROMOSOME CONDENSATION"/>
    <property type="match status" value="1"/>
</dbReference>
<feature type="repeat" description="RCC1" evidence="2">
    <location>
        <begin position="881"/>
        <end position="930"/>
    </location>
</feature>
<feature type="repeat" description="RCC1" evidence="2">
    <location>
        <begin position="712"/>
        <end position="762"/>
    </location>
</feature>
<feature type="compositionally biased region" description="Basic and acidic residues" evidence="3">
    <location>
        <begin position="193"/>
        <end position="209"/>
    </location>
</feature>
<evidence type="ECO:0000313" key="5">
    <source>
        <dbReference type="EMBL" id="CDW87729.1"/>
    </source>
</evidence>
<evidence type="ECO:0000256" key="1">
    <source>
        <dbReference type="ARBA" id="ARBA00022737"/>
    </source>
</evidence>
<feature type="repeat" description="RCC1" evidence="2">
    <location>
        <begin position="611"/>
        <end position="659"/>
    </location>
</feature>
<name>A0A078AZS8_STYLE</name>
<dbReference type="InterPro" id="IPR058923">
    <property type="entry name" value="RCC1-like_dom"/>
</dbReference>
<organism evidence="5 6">
    <name type="scientific">Stylonychia lemnae</name>
    <name type="common">Ciliate</name>
    <dbReference type="NCBI Taxonomy" id="5949"/>
    <lineage>
        <taxon>Eukaryota</taxon>
        <taxon>Sar</taxon>
        <taxon>Alveolata</taxon>
        <taxon>Ciliophora</taxon>
        <taxon>Intramacronucleata</taxon>
        <taxon>Spirotrichea</taxon>
        <taxon>Stichotrichia</taxon>
        <taxon>Sporadotrichida</taxon>
        <taxon>Oxytrichidae</taxon>
        <taxon>Stylonychinae</taxon>
        <taxon>Stylonychia</taxon>
    </lineage>
</organism>
<dbReference type="Proteomes" id="UP000039865">
    <property type="component" value="Unassembled WGS sequence"/>
</dbReference>
<proteinExistence type="predicted"/>
<dbReference type="Gene3D" id="2.130.10.30">
    <property type="entry name" value="Regulator of chromosome condensation 1/beta-lactamase-inhibitor protein II"/>
    <property type="match status" value="2"/>
</dbReference>
<dbReference type="AlphaFoldDB" id="A0A078AZS8"/>
<dbReference type="OrthoDB" id="10256179at2759"/>